<reference evidence="3" key="1">
    <citation type="submission" date="2016-11" db="EMBL/GenBank/DDBJ databases">
        <authorList>
            <person name="Varghese N."/>
            <person name="Submissions S."/>
        </authorList>
    </citation>
    <scope>NUCLEOTIDE SEQUENCE [LARGE SCALE GENOMIC DNA]</scope>
    <source>
        <strain evidence="3">GAS401</strain>
    </source>
</reference>
<gene>
    <name evidence="2" type="ORF">SAMN05444170_5127</name>
</gene>
<accession>A0A1M7UHP2</accession>
<name>A0A1M7UHP2_9BRAD</name>
<evidence type="ECO:0000256" key="1">
    <source>
        <dbReference type="SAM" id="Phobius"/>
    </source>
</evidence>
<feature type="transmembrane region" description="Helical" evidence="1">
    <location>
        <begin position="89"/>
        <end position="112"/>
    </location>
</feature>
<sequence>MDESTARLRALQRNIDRFQKLPRSNLSPAELRFVEQRLFEDQLEFAKLQSSGHAPALDTTSAWPGLESNLTEETLASSVIGDASLLQRFFSVSFMAATIVATFGWWSALGWLTVKATTWLLT</sequence>
<evidence type="ECO:0000313" key="2">
    <source>
        <dbReference type="EMBL" id="SHN82488.1"/>
    </source>
</evidence>
<dbReference type="EMBL" id="LT670849">
    <property type="protein sequence ID" value="SHN82488.1"/>
    <property type="molecule type" value="Genomic_DNA"/>
</dbReference>
<dbReference type="RefSeq" id="WP_072822092.1">
    <property type="nucleotide sequence ID" value="NZ_LT670849.1"/>
</dbReference>
<keyword evidence="1" id="KW-0472">Membrane</keyword>
<proteinExistence type="predicted"/>
<dbReference type="AlphaFoldDB" id="A0A1M7UHP2"/>
<keyword evidence="3" id="KW-1185">Reference proteome</keyword>
<keyword evidence="1" id="KW-0812">Transmembrane</keyword>
<organism evidence="2 3">
    <name type="scientific">Bradyrhizobium erythrophlei</name>
    <dbReference type="NCBI Taxonomy" id="1437360"/>
    <lineage>
        <taxon>Bacteria</taxon>
        <taxon>Pseudomonadati</taxon>
        <taxon>Pseudomonadota</taxon>
        <taxon>Alphaproteobacteria</taxon>
        <taxon>Hyphomicrobiales</taxon>
        <taxon>Nitrobacteraceae</taxon>
        <taxon>Bradyrhizobium</taxon>
    </lineage>
</organism>
<keyword evidence="1" id="KW-1133">Transmembrane helix</keyword>
<protein>
    <submittedName>
        <fullName evidence="2">Uncharacterized protein</fullName>
    </submittedName>
</protein>
<evidence type="ECO:0000313" key="3">
    <source>
        <dbReference type="Proteomes" id="UP000184096"/>
    </source>
</evidence>
<dbReference type="Proteomes" id="UP000184096">
    <property type="component" value="Chromosome I"/>
</dbReference>